<dbReference type="GeneID" id="14894032"/>
<gene>
    <name evidence="2" type="ORF">EIN_253610</name>
</gene>
<proteinExistence type="predicted"/>
<dbReference type="VEuPathDB" id="AmoebaDB:EIN_253610"/>
<dbReference type="GO" id="GO:0005737">
    <property type="term" value="C:cytoplasm"/>
    <property type="evidence" value="ECO:0007669"/>
    <property type="project" value="TreeGrafter"/>
</dbReference>
<dbReference type="PANTHER" id="PTHR31017:SF1">
    <property type="entry name" value="LATE SECRETORY PATHWAY PROTEIN AVL9 HOMOLOG"/>
    <property type="match status" value="1"/>
</dbReference>
<dbReference type="Pfam" id="PF09794">
    <property type="entry name" value="Avl9"/>
    <property type="match status" value="1"/>
</dbReference>
<evidence type="ECO:0000313" key="3">
    <source>
        <dbReference type="Proteomes" id="UP000014680"/>
    </source>
</evidence>
<dbReference type="RefSeq" id="XP_004261858.1">
    <property type="nucleotide sequence ID" value="XM_004261810.1"/>
</dbReference>
<dbReference type="OMA" id="SEHWLIM"/>
<feature type="domain" description="AVL9/DENND6" evidence="1">
    <location>
        <begin position="70"/>
        <end position="327"/>
    </location>
</feature>
<accession>A0A0A1UHC6</accession>
<evidence type="ECO:0000313" key="2">
    <source>
        <dbReference type="EMBL" id="ELP95087.1"/>
    </source>
</evidence>
<keyword evidence="3" id="KW-1185">Reference proteome</keyword>
<evidence type="ECO:0000259" key="1">
    <source>
        <dbReference type="Pfam" id="PF09794"/>
    </source>
</evidence>
<dbReference type="OrthoDB" id="26278at2759"/>
<name>A0A0A1UHC6_ENTIV</name>
<protein>
    <recommendedName>
        <fullName evidence="1">AVL9/DENND6 domain-containing protein</fullName>
    </recommendedName>
</protein>
<dbReference type="KEGG" id="eiv:EIN_253610"/>
<dbReference type="EMBL" id="KB206169">
    <property type="protein sequence ID" value="ELP95087.1"/>
    <property type="molecule type" value="Genomic_DNA"/>
</dbReference>
<dbReference type="Proteomes" id="UP000014680">
    <property type="component" value="Unassembled WGS sequence"/>
</dbReference>
<dbReference type="InterPro" id="IPR018307">
    <property type="entry name" value="ABL9/DENND6_dom"/>
</dbReference>
<dbReference type="PANTHER" id="PTHR31017">
    <property type="entry name" value="LATE SECRETORY PATHWAY PROTEIN AVL9-RELATED"/>
    <property type="match status" value="1"/>
</dbReference>
<dbReference type="InterPro" id="IPR051731">
    <property type="entry name" value="DENND11/AVL9_GEFs"/>
</dbReference>
<organism evidence="2 3">
    <name type="scientific">Entamoeba invadens IP1</name>
    <dbReference type="NCBI Taxonomy" id="370355"/>
    <lineage>
        <taxon>Eukaryota</taxon>
        <taxon>Amoebozoa</taxon>
        <taxon>Evosea</taxon>
        <taxon>Archamoebae</taxon>
        <taxon>Mastigamoebida</taxon>
        <taxon>Entamoebidae</taxon>
        <taxon>Entamoeba</taxon>
    </lineage>
</organism>
<sequence>MSENTIFIHLCLLQNSSSTLLVFPPLPNPFGYNIKNLANFSQPDAPLCSSQFHFHPSKNRDDPPLGVVTCSVSSKASISVLTNSPFLTYFSVRLQKIAQFLSTQHEVTKDIFIQSYNLLVCSAVPSPSPFEIESSYKSDTSLTKLLLKFPNDFFSILKLTLIDSKSVLLSTEESSSSMLYSLVSCNPGEVIRFDDVLSLCGVDVINPLLELALPLKTSLDHHTLFTLPYVLLPTFVDKPFFAAMSNNILRTRNESVDVVIDVDNAKFVWNNKEIQRSVAMTSCDKKLAKTMVEKVKLYQQNATNGMYEGSEHWLIMRCCTYIVSLLSYLCTLDIFEIDAETDGKVSRSCDFGVDFMKRFLKTQMFEDWRKTLSLSGKATKLANLFSTTHPTTIPLIGKASTTRGTLYDYEQLFDIKKVMEDLGISGEEQMKERVDLGGDGVIEL</sequence>
<dbReference type="AlphaFoldDB" id="A0A0A1UHC6"/>
<reference evidence="2 3" key="1">
    <citation type="submission" date="2012-10" db="EMBL/GenBank/DDBJ databases">
        <authorList>
            <person name="Zafar N."/>
            <person name="Inman J."/>
            <person name="Hall N."/>
            <person name="Lorenzi H."/>
            <person name="Caler E."/>
        </authorList>
    </citation>
    <scope>NUCLEOTIDE SEQUENCE [LARGE SCALE GENOMIC DNA]</scope>
    <source>
        <strain evidence="2 3">IP1</strain>
    </source>
</reference>